<comment type="caution">
    <text evidence="7">The sequence shown here is derived from an EMBL/GenBank/DDBJ whole genome shotgun (WGS) entry which is preliminary data.</text>
</comment>
<evidence type="ECO:0000259" key="6">
    <source>
        <dbReference type="Pfam" id="PF02826"/>
    </source>
</evidence>
<dbReference type="CDD" id="cd12156">
    <property type="entry name" value="HPPR"/>
    <property type="match status" value="1"/>
</dbReference>
<dbReference type="GO" id="GO:0030267">
    <property type="term" value="F:glyoxylate reductase (NADPH) activity"/>
    <property type="evidence" value="ECO:0007669"/>
    <property type="project" value="TreeGrafter"/>
</dbReference>
<dbReference type="Gene3D" id="3.40.50.720">
    <property type="entry name" value="NAD(P)-binding Rossmann-like Domain"/>
    <property type="match status" value="2"/>
</dbReference>
<sequence>MKPEVLQLSPILIPEIRDKLDQLFTIRRYYEQADKASYLAQHGANIRGVITGGHTGITQTVMAQLPNLEVVAVNGVGTDAIDLAYARDRGIQVTATIGALTEDVADLAIGLLISACRGISTGDRYVRSGQWATSATPLVPLPLARQMSGMRIGIVGMGRVGRAVATRAAAFGCPISYTDLQAMSDVPYTFVADLLALASDSDALILAAAADKGEAIVNAEVLHALGRDGYLINIARGKLVDEPALVAALQNGQIAGAGLDVFADEPQVPGELFELEQVVLQPHRASATVQTRTRMGEMVVASLVDVFAGRKPGGSVTG</sequence>
<dbReference type="EMBL" id="JACBYV010000001">
    <property type="protein sequence ID" value="NYH72971.1"/>
    <property type="molecule type" value="Genomic_DNA"/>
</dbReference>
<reference evidence="7 8" key="1">
    <citation type="submission" date="2020-07" db="EMBL/GenBank/DDBJ databases">
        <title>Genomic analyses of the natural microbiome of Caenorhabditis elegans.</title>
        <authorList>
            <person name="Samuel B."/>
        </authorList>
    </citation>
    <scope>NUCLEOTIDE SEQUENCE [LARGE SCALE GENOMIC DNA]</scope>
    <source>
        <strain evidence="7 8">BIGb0408</strain>
    </source>
</reference>
<dbReference type="AlphaFoldDB" id="A0A7Y9XKE1"/>
<dbReference type="InterPro" id="IPR006139">
    <property type="entry name" value="D-isomer_2_OHA_DH_cat_dom"/>
</dbReference>
<evidence type="ECO:0000256" key="3">
    <source>
        <dbReference type="ARBA" id="ARBA00023027"/>
    </source>
</evidence>
<keyword evidence="8" id="KW-1185">Reference proteome</keyword>
<comment type="similarity">
    <text evidence="4">Belongs to the D-isomer specific 2-hydroxyacid dehydrogenase family.</text>
</comment>
<evidence type="ECO:0000313" key="7">
    <source>
        <dbReference type="EMBL" id="NYH72971.1"/>
    </source>
</evidence>
<evidence type="ECO:0000256" key="4">
    <source>
        <dbReference type="RuleBase" id="RU003719"/>
    </source>
</evidence>
<dbReference type="Pfam" id="PF00389">
    <property type="entry name" value="2-Hacid_dh"/>
    <property type="match status" value="1"/>
</dbReference>
<dbReference type="GO" id="GO:0016618">
    <property type="term" value="F:hydroxypyruvate reductase [NAD(P)H] activity"/>
    <property type="evidence" value="ECO:0007669"/>
    <property type="project" value="TreeGrafter"/>
</dbReference>
<dbReference type="FunFam" id="3.40.50.720:FF:000213">
    <property type="entry name" value="Putative 2-hydroxyacid dehydrogenase"/>
    <property type="match status" value="1"/>
</dbReference>
<gene>
    <name evidence="7" type="ORF">FHR27_001581</name>
</gene>
<feature type="domain" description="D-isomer specific 2-hydroxyacid dehydrogenase catalytic" evidence="5">
    <location>
        <begin position="28"/>
        <end position="316"/>
    </location>
</feature>
<name>A0A7Y9XKE1_9GAMM</name>
<dbReference type="PROSITE" id="PS00065">
    <property type="entry name" value="D_2_HYDROXYACID_DH_1"/>
    <property type="match status" value="1"/>
</dbReference>
<dbReference type="GO" id="GO:0051287">
    <property type="term" value="F:NAD binding"/>
    <property type="evidence" value="ECO:0007669"/>
    <property type="project" value="InterPro"/>
</dbReference>
<dbReference type="Proteomes" id="UP000578688">
    <property type="component" value="Unassembled WGS sequence"/>
</dbReference>
<keyword evidence="2 4" id="KW-0560">Oxidoreductase</keyword>
<feature type="domain" description="D-isomer specific 2-hydroxyacid dehydrogenase NAD-binding" evidence="6">
    <location>
        <begin position="109"/>
        <end position="285"/>
    </location>
</feature>
<keyword evidence="3" id="KW-0520">NAD</keyword>
<keyword evidence="1" id="KW-0521">NADP</keyword>
<dbReference type="Pfam" id="PF02826">
    <property type="entry name" value="2-Hacid_dh_C"/>
    <property type="match status" value="1"/>
</dbReference>
<organism evidence="7 8">
    <name type="scientific">Phytopseudomonas flavescens</name>
    <dbReference type="NCBI Taxonomy" id="29435"/>
    <lineage>
        <taxon>Bacteria</taxon>
        <taxon>Pseudomonadati</taxon>
        <taxon>Pseudomonadota</taxon>
        <taxon>Gammaproteobacteria</taxon>
        <taxon>Pseudomonadales</taxon>
        <taxon>Pseudomonadaceae</taxon>
        <taxon>Phytopseudomonas</taxon>
    </lineage>
</organism>
<protein>
    <submittedName>
        <fullName evidence="7">Lactate dehydrogenase-like 2-hydroxyacid dehydrogenase</fullName>
    </submittedName>
</protein>
<dbReference type="RefSeq" id="WP_179538246.1">
    <property type="nucleotide sequence ID" value="NZ_JACBYV010000001.1"/>
</dbReference>
<dbReference type="PANTHER" id="PTHR10996:SF178">
    <property type="entry name" value="2-HYDROXYACID DEHYDROGENASE YGL185C-RELATED"/>
    <property type="match status" value="1"/>
</dbReference>
<proteinExistence type="inferred from homology"/>
<dbReference type="PANTHER" id="PTHR10996">
    <property type="entry name" value="2-HYDROXYACID DEHYDROGENASE-RELATED"/>
    <property type="match status" value="1"/>
</dbReference>
<dbReference type="SUPFAM" id="SSF51735">
    <property type="entry name" value="NAD(P)-binding Rossmann-fold domains"/>
    <property type="match status" value="1"/>
</dbReference>
<evidence type="ECO:0000313" key="8">
    <source>
        <dbReference type="Proteomes" id="UP000578688"/>
    </source>
</evidence>
<accession>A0A7Y9XKE1</accession>
<dbReference type="InterPro" id="IPR050223">
    <property type="entry name" value="D-isomer_2-hydroxyacid_DH"/>
</dbReference>
<dbReference type="GO" id="GO:0005829">
    <property type="term" value="C:cytosol"/>
    <property type="evidence" value="ECO:0007669"/>
    <property type="project" value="TreeGrafter"/>
</dbReference>
<dbReference type="InterPro" id="IPR029752">
    <property type="entry name" value="D-isomer_DH_CS1"/>
</dbReference>
<evidence type="ECO:0000259" key="5">
    <source>
        <dbReference type="Pfam" id="PF00389"/>
    </source>
</evidence>
<dbReference type="InterPro" id="IPR006140">
    <property type="entry name" value="D-isomer_DH_NAD-bd"/>
</dbReference>
<evidence type="ECO:0000256" key="2">
    <source>
        <dbReference type="ARBA" id="ARBA00023002"/>
    </source>
</evidence>
<dbReference type="SUPFAM" id="SSF52283">
    <property type="entry name" value="Formate/glycerate dehydrogenase catalytic domain-like"/>
    <property type="match status" value="1"/>
</dbReference>
<evidence type="ECO:0000256" key="1">
    <source>
        <dbReference type="ARBA" id="ARBA00022857"/>
    </source>
</evidence>
<dbReference type="InterPro" id="IPR036291">
    <property type="entry name" value="NAD(P)-bd_dom_sf"/>
</dbReference>